<dbReference type="InterPro" id="IPR004276">
    <property type="entry name" value="GlycoTrans_28_N"/>
</dbReference>
<keyword evidence="1" id="KW-0808">Transferase</keyword>
<feature type="region of interest" description="Disordered" evidence="2">
    <location>
        <begin position="1"/>
        <end position="30"/>
    </location>
</feature>
<dbReference type="PANTHER" id="PTHR48050:SF27">
    <property type="entry name" value="GLUCOSYLTRANSFERASE, PUTATIVE (AFU_ORTHOLOGUE AFUA_7G04880)-RELATED"/>
    <property type="match status" value="1"/>
</dbReference>
<feature type="region of interest" description="Disordered" evidence="2">
    <location>
        <begin position="635"/>
        <end position="655"/>
    </location>
</feature>
<feature type="domain" description="Glycosyltransferase family 28 N-terminal" evidence="3">
    <location>
        <begin position="100"/>
        <end position="248"/>
    </location>
</feature>
<feature type="domain" description="Erythromycin biosynthesis protein CIII-like C-terminal" evidence="4">
    <location>
        <begin position="408"/>
        <end position="499"/>
    </location>
</feature>
<sequence>MGRPERTDSHRSTATNKAHYEDVDGEAPPPYELSFGGDSCNVSTAVLDNGRYSMAFEGDSLNKLLQNQELPPLPEYEPPKPIVSPTQNFQGRRLYPLLNIVVQVVGSRGDVQPFIALGQELQKVGHRIRIATHDVFHDFVQDAGLEFYPIGGDPADLMAYMVKNPGVIPKIETVLAGDIRKKRKMIKEILEGCWKSCIEPDPSTDIPFVAEAIIANPPSFAHVHCAQALGIPIHLMFTMPWTATRAFPHPLANIQAKDADPKKINYISYGLVDMMTWQGLGDIINHWRKMTLDLDGAPSMFDSSLVQSGKVPFTYCWSPALVPKPADWVSTIDVCGFFFRSAPSYTPPPEIDNFLKVGSKPVYIGFGSIIMEDPTSMTQMIMASVKACGVRAVVSRGWSKLGMGVEDENVLFIDDCPHEWLFQQVSAVIHHGGAGTTACGLLNGRPTFIVPFFGDQPFWGNMVSVAGAGPGPVDAKTLNSTILSSAIAFLLSPEASTAAGIIAEKMRVEDGVKQAVESFHRHLRVQDLSCDLIPDHPATWVVKGKGKGKWRGRSAEIILSHKAASLLVEQKKIEVKSLRLHKPKPIHQQSKRWDPITATTSAFYDSVINIGSSVGTLVESPMVEYRRARSDFSRSEAASSHVEDDQSHKTHHAGRAAGRAIGRGFGKVGNAFVKTAIDLPLAMADGLAAVPSLYGNKVRDLGPITNSMSGLKAGGNSLRYGFYDGYVGFFTEPYKGVRDHGPLGILTGIAKGSMGLLTQPGSAIFGVVAYPALGLYRQLNASELKGTQGHILAAQQTYGQFLAEHHPSSEEEASEIAHQYDTVSLG</sequence>
<dbReference type="GO" id="GO:0005975">
    <property type="term" value="P:carbohydrate metabolic process"/>
    <property type="evidence" value="ECO:0007669"/>
    <property type="project" value="InterPro"/>
</dbReference>
<evidence type="ECO:0000313" key="5">
    <source>
        <dbReference type="EMBL" id="KAG9238259.1"/>
    </source>
</evidence>
<dbReference type="InterPro" id="IPR002213">
    <property type="entry name" value="UDP_glucos_trans"/>
</dbReference>
<name>A0A9P8C8Y3_9HELO</name>
<evidence type="ECO:0000256" key="2">
    <source>
        <dbReference type="SAM" id="MobiDB-lite"/>
    </source>
</evidence>
<dbReference type="InterPro" id="IPR010610">
    <property type="entry name" value="EryCIII-like_C"/>
</dbReference>
<organism evidence="5 6">
    <name type="scientific">Amylocarpus encephaloides</name>
    <dbReference type="NCBI Taxonomy" id="45428"/>
    <lineage>
        <taxon>Eukaryota</taxon>
        <taxon>Fungi</taxon>
        <taxon>Dikarya</taxon>
        <taxon>Ascomycota</taxon>
        <taxon>Pezizomycotina</taxon>
        <taxon>Leotiomycetes</taxon>
        <taxon>Helotiales</taxon>
        <taxon>Helotiales incertae sedis</taxon>
        <taxon>Amylocarpus</taxon>
    </lineage>
</organism>
<proteinExistence type="predicted"/>
<dbReference type="AlphaFoldDB" id="A0A9P8C8Y3"/>
<gene>
    <name evidence="5" type="ORF">BJ875DRAFT_368173</name>
</gene>
<protein>
    <submittedName>
        <fullName evidence="5">Glycosyltransferase family 1 protein</fullName>
    </submittedName>
</protein>
<dbReference type="EMBL" id="MU251372">
    <property type="protein sequence ID" value="KAG9238259.1"/>
    <property type="molecule type" value="Genomic_DNA"/>
</dbReference>
<comment type="caution">
    <text evidence="5">The sequence shown here is derived from an EMBL/GenBank/DDBJ whole genome shotgun (WGS) entry which is preliminary data.</text>
</comment>
<reference evidence="5" key="1">
    <citation type="journal article" date="2021" name="IMA Fungus">
        <title>Genomic characterization of three marine fungi, including Emericellopsis atlantica sp. nov. with signatures of a generalist lifestyle and marine biomass degradation.</title>
        <authorList>
            <person name="Hagestad O.C."/>
            <person name="Hou L."/>
            <person name="Andersen J.H."/>
            <person name="Hansen E.H."/>
            <person name="Altermark B."/>
            <person name="Li C."/>
            <person name="Kuhnert E."/>
            <person name="Cox R.J."/>
            <person name="Crous P.W."/>
            <person name="Spatafora J.W."/>
            <person name="Lail K."/>
            <person name="Amirebrahimi M."/>
            <person name="Lipzen A."/>
            <person name="Pangilinan J."/>
            <person name="Andreopoulos W."/>
            <person name="Hayes R.D."/>
            <person name="Ng V."/>
            <person name="Grigoriev I.V."/>
            <person name="Jackson S.A."/>
            <person name="Sutton T.D.S."/>
            <person name="Dobson A.D.W."/>
            <person name="Rama T."/>
        </authorList>
    </citation>
    <scope>NUCLEOTIDE SEQUENCE</scope>
    <source>
        <strain evidence="5">TRa018bII</strain>
    </source>
</reference>
<dbReference type="Pfam" id="PF03033">
    <property type="entry name" value="Glyco_transf_28"/>
    <property type="match status" value="1"/>
</dbReference>
<dbReference type="InterPro" id="IPR050426">
    <property type="entry name" value="Glycosyltransferase_28"/>
</dbReference>
<evidence type="ECO:0000259" key="4">
    <source>
        <dbReference type="Pfam" id="PF06722"/>
    </source>
</evidence>
<dbReference type="Pfam" id="PF06722">
    <property type="entry name" value="EryCIII-like_C"/>
    <property type="match status" value="1"/>
</dbReference>
<dbReference type="Gene3D" id="3.40.50.2000">
    <property type="entry name" value="Glycogen Phosphorylase B"/>
    <property type="match status" value="2"/>
</dbReference>
<evidence type="ECO:0000256" key="1">
    <source>
        <dbReference type="ARBA" id="ARBA00022679"/>
    </source>
</evidence>
<dbReference type="Proteomes" id="UP000824998">
    <property type="component" value="Unassembled WGS sequence"/>
</dbReference>
<dbReference type="FunFam" id="3.40.50.2000:FF:000009">
    <property type="entry name" value="Sterol 3-beta-glucosyltransferase UGT80A2"/>
    <property type="match status" value="1"/>
</dbReference>
<accession>A0A9P8C8Y3</accession>
<feature type="non-terminal residue" evidence="5">
    <location>
        <position position="826"/>
    </location>
</feature>
<dbReference type="GO" id="GO:0016906">
    <property type="term" value="F:sterol 3-beta-glucosyltransferase activity"/>
    <property type="evidence" value="ECO:0007669"/>
    <property type="project" value="UniProtKB-ARBA"/>
</dbReference>
<evidence type="ECO:0000259" key="3">
    <source>
        <dbReference type="Pfam" id="PF03033"/>
    </source>
</evidence>
<dbReference type="CDD" id="cd03784">
    <property type="entry name" value="GT1_Gtf-like"/>
    <property type="match status" value="1"/>
</dbReference>
<dbReference type="SUPFAM" id="SSF53756">
    <property type="entry name" value="UDP-Glycosyltransferase/glycogen phosphorylase"/>
    <property type="match status" value="1"/>
</dbReference>
<dbReference type="FunFam" id="3.40.50.2000:FF:000100">
    <property type="entry name" value="Glycosyltransferase family 1 protein"/>
    <property type="match status" value="1"/>
</dbReference>
<keyword evidence="6" id="KW-1185">Reference proteome</keyword>
<dbReference type="OrthoDB" id="5835829at2759"/>
<dbReference type="PANTHER" id="PTHR48050">
    <property type="entry name" value="STEROL 3-BETA-GLUCOSYLTRANSFERASE"/>
    <property type="match status" value="1"/>
</dbReference>
<feature type="compositionally biased region" description="Basic and acidic residues" evidence="2">
    <location>
        <begin position="1"/>
        <end position="11"/>
    </location>
</feature>
<evidence type="ECO:0000313" key="6">
    <source>
        <dbReference type="Proteomes" id="UP000824998"/>
    </source>
</evidence>